<evidence type="ECO:0000256" key="5">
    <source>
        <dbReference type="ARBA" id="ARBA00023002"/>
    </source>
</evidence>
<feature type="domain" description="Fe2OG dioxygenase" evidence="10">
    <location>
        <begin position="245"/>
        <end position="380"/>
    </location>
</feature>
<feature type="binding site" evidence="9">
    <location>
        <position position="336"/>
    </location>
    <ligand>
        <name>Fe cation</name>
        <dbReference type="ChEBI" id="CHEBI:24875"/>
        <note>catalytic</note>
    </ligand>
</feature>
<dbReference type="GO" id="GO:0005634">
    <property type="term" value="C:nucleus"/>
    <property type="evidence" value="ECO:0007669"/>
    <property type="project" value="TreeGrafter"/>
</dbReference>
<evidence type="ECO:0000256" key="1">
    <source>
        <dbReference type="ARBA" id="ARBA00007879"/>
    </source>
</evidence>
<keyword evidence="5" id="KW-0560">Oxidoreductase</keyword>
<proteinExistence type="inferred from homology"/>
<evidence type="ECO:0000313" key="12">
    <source>
        <dbReference type="Proteomes" id="UP000275078"/>
    </source>
</evidence>
<dbReference type="PANTHER" id="PTHR16557:SF2">
    <property type="entry name" value="NUCLEIC ACID DIOXYGENASE ALKBH1"/>
    <property type="match status" value="1"/>
</dbReference>
<dbReference type="PANTHER" id="PTHR16557">
    <property type="entry name" value="ALKYLATED DNA REPAIR PROTEIN ALKB-RELATED"/>
    <property type="match status" value="1"/>
</dbReference>
<dbReference type="PROSITE" id="PS51471">
    <property type="entry name" value="FE2OG_OXY"/>
    <property type="match status" value="1"/>
</dbReference>
<evidence type="ECO:0000256" key="9">
    <source>
        <dbReference type="PIRSR" id="PIRSR604574-2"/>
    </source>
</evidence>
<keyword evidence="12" id="KW-1185">Reference proteome</keyword>
<keyword evidence="3 9" id="KW-0479">Metal-binding</keyword>
<dbReference type="FunFam" id="2.60.120.590:FF:000014">
    <property type="entry name" value="Oxidoreductase, 2OG-Fe(II) oxygenase family family"/>
    <property type="match status" value="1"/>
</dbReference>
<accession>A0A3N4IEX2</accession>
<dbReference type="AlphaFoldDB" id="A0A3N4IEX2"/>
<feature type="binding site" evidence="9">
    <location>
        <position position="265"/>
    </location>
    <ligand>
        <name>Fe cation</name>
        <dbReference type="ChEBI" id="CHEBI:24875"/>
        <note>catalytic</note>
    </ligand>
</feature>
<dbReference type="Proteomes" id="UP000275078">
    <property type="component" value="Unassembled WGS sequence"/>
</dbReference>
<name>A0A3N4IEX2_ASCIM</name>
<dbReference type="OrthoDB" id="6614653at2759"/>
<dbReference type="InterPro" id="IPR037151">
    <property type="entry name" value="AlkB-like_sf"/>
</dbReference>
<dbReference type="Gene3D" id="2.60.120.590">
    <property type="entry name" value="Alpha-ketoglutarate-dependent dioxygenase AlkB-like"/>
    <property type="match status" value="1"/>
</dbReference>
<evidence type="ECO:0000256" key="2">
    <source>
        <dbReference type="ARBA" id="ARBA00012931"/>
    </source>
</evidence>
<dbReference type="EC" id="1.14.11.53" evidence="2"/>
<evidence type="ECO:0000256" key="6">
    <source>
        <dbReference type="ARBA" id="ARBA00023004"/>
    </source>
</evidence>
<evidence type="ECO:0000256" key="4">
    <source>
        <dbReference type="ARBA" id="ARBA00022964"/>
    </source>
</evidence>
<gene>
    <name evidence="11" type="ORF">BJ508DRAFT_374036</name>
</gene>
<dbReference type="EMBL" id="ML119657">
    <property type="protein sequence ID" value="RPA84693.1"/>
    <property type="molecule type" value="Genomic_DNA"/>
</dbReference>
<organism evidence="11 12">
    <name type="scientific">Ascobolus immersus RN42</name>
    <dbReference type="NCBI Taxonomy" id="1160509"/>
    <lineage>
        <taxon>Eukaryota</taxon>
        <taxon>Fungi</taxon>
        <taxon>Dikarya</taxon>
        <taxon>Ascomycota</taxon>
        <taxon>Pezizomycotina</taxon>
        <taxon>Pezizomycetes</taxon>
        <taxon>Pezizales</taxon>
        <taxon>Ascobolaceae</taxon>
        <taxon>Ascobolus</taxon>
    </lineage>
</organism>
<dbReference type="SUPFAM" id="SSF51197">
    <property type="entry name" value="Clavaminate synthase-like"/>
    <property type="match status" value="1"/>
</dbReference>
<dbReference type="Pfam" id="PF13532">
    <property type="entry name" value="2OG-FeII_Oxy_2"/>
    <property type="match status" value="1"/>
</dbReference>
<protein>
    <recommendedName>
        <fullName evidence="2">mRNA N(6)-methyladenine demethylase</fullName>
        <ecNumber evidence="2">1.14.11.53</ecNumber>
    </recommendedName>
</protein>
<evidence type="ECO:0000256" key="7">
    <source>
        <dbReference type="ARBA" id="ARBA00023026"/>
    </source>
</evidence>
<dbReference type="InterPro" id="IPR004574">
    <property type="entry name" value="Alkb"/>
</dbReference>
<evidence type="ECO:0000259" key="10">
    <source>
        <dbReference type="PROSITE" id="PS51471"/>
    </source>
</evidence>
<evidence type="ECO:0000256" key="8">
    <source>
        <dbReference type="ARBA" id="ARBA00047565"/>
    </source>
</evidence>
<sequence>MAVTEIPPPPPVAHAHHPPPPAVLALHKQYIKKPIEQLADDPYILDLDNISDYHKTRLQPISELDKDRLLSDYKTFLEDGPENGVATELVADPDGIRTTVYTHKNVPGIQILPSLPPAVQTKVLERILLRDLSNPVHKTNLHAHYQLPYSQFSSDKPSYFHLDADTTFEPLDPTVHKPMTVQQALKKKLRWMTLGGQYDWTKKVYPEMVPRDGEEGVEGVDRRDEVPQFPPDLKRLIQALFPQITPEAAISNFYSPGDQLSPHRDVSEKSCKGLVSISIGCDALFLIGFAPDPLKEDGTVKTAEEVEAESKEHVLLVRLKSGDVIVMNGESRWAWHAVPKVIRGTCPSNLQSWPGELKGLDGWDSWMSTKRVNLNVRQMWDPDQETKQM</sequence>
<dbReference type="InterPro" id="IPR005123">
    <property type="entry name" value="Oxoglu/Fe-dep_dioxygenase_dom"/>
</dbReference>
<evidence type="ECO:0000313" key="11">
    <source>
        <dbReference type="EMBL" id="RPA84693.1"/>
    </source>
</evidence>
<dbReference type="GO" id="GO:1990931">
    <property type="term" value="F:mRNA N6-methyladenosine dioxygenase activity"/>
    <property type="evidence" value="ECO:0007669"/>
    <property type="project" value="UniProtKB-EC"/>
</dbReference>
<dbReference type="GO" id="GO:0005737">
    <property type="term" value="C:cytoplasm"/>
    <property type="evidence" value="ECO:0007669"/>
    <property type="project" value="TreeGrafter"/>
</dbReference>
<comment type="cofactor">
    <cofactor evidence="9">
        <name>Fe(2+)</name>
        <dbReference type="ChEBI" id="CHEBI:29033"/>
    </cofactor>
    <text evidence="9">Binds 1 Fe(2+) ion per subunit.</text>
</comment>
<feature type="binding site" evidence="9">
    <location>
        <position position="263"/>
    </location>
    <ligand>
        <name>Fe cation</name>
        <dbReference type="ChEBI" id="CHEBI:24875"/>
        <note>catalytic</note>
    </ligand>
</feature>
<keyword evidence="7" id="KW-0843">Virulence</keyword>
<comment type="similarity">
    <text evidence="1">Belongs to the alkB family.</text>
</comment>
<keyword evidence="6 9" id="KW-0408">Iron</keyword>
<reference evidence="11 12" key="1">
    <citation type="journal article" date="2018" name="Nat. Ecol. Evol.">
        <title>Pezizomycetes genomes reveal the molecular basis of ectomycorrhizal truffle lifestyle.</title>
        <authorList>
            <person name="Murat C."/>
            <person name="Payen T."/>
            <person name="Noel B."/>
            <person name="Kuo A."/>
            <person name="Morin E."/>
            <person name="Chen J."/>
            <person name="Kohler A."/>
            <person name="Krizsan K."/>
            <person name="Balestrini R."/>
            <person name="Da Silva C."/>
            <person name="Montanini B."/>
            <person name="Hainaut M."/>
            <person name="Levati E."/>
            <person name="Barry K.W."/>
            <person name="Belfiori B."/>
            <person name="Cichocki N."/>
            <person name="Clum A."/>
            <person name="Dockter R.B."/>
            <person name="Fauchery L."/>
            <person name="Guy J."/>
            <person name="Iotti M."/>
            <person name="Le Tacon F."/>
            <person name="Lindquist E.A."/>
            <person name="Lipzen A."/>
            <person name="Malagnac F."/>
            <person name="Mello A."/>
            <person name="Molinier V."/>
            <person name="Miyauchi S."/>
            <person name="Poulain J."/>
            <person name="Riccioni C."/>
            <person name="Rubini A."/>
            <person name="Sitrit Y."/>
            <person name="Splivallo R."/>
            <person name="Traeger S."/>
            <person name="Wang M."/>
            <person name="Zifcakova L."/>
            <person name="Wipf D."/>
            <person name="Zambonelli A."/>
            <person name="Paolocci F."/>
            <person name="Nowrousian M."/>
            <person name="Ottonello S."/>
            <person name="Baldrian P."/>
            <person name="Spatafora J.W."/>
            <person name="Henrissat B."/>
            <person name="Nagy L.G."/>
            <person name="Aury J.M."/>
            <person name="Wincker P."/>
            <person name="Grigoriev I.V."/>
            <person name="Bonfante P."/>
            <person name="Martin F.M."/>
        </authorList>
    </citation>
    <scope>NUCLEOTIDE SEQUENCE [LARGE SCALE GENOMIC DNA]</scope>
    <source>
        <strain evidence="11 12">RN42</strain>
    </source>
</reference>
<keyword evidence="4" id="KW-0223">Dioxygenase</keyword>
<dbReference type="InterPro" id="IPR027450">
    <property type="entry name" value="AlkB-like"/>
</dbReference>
<dbReference type="GO" id="GO:0046872">
    <property type="term" value="F:metal ion binding"/>
    <property type="evidence" value="ECO:0007669"/>
    <property type="project" value="UniProtKB-KW"/>
</dbReference>
<dbReference type="STRING" id="1160509.A0A3N4IEX2"/>
<evidence type="ECO:0000256" key="3">
    <source>
        <dbReference type="ARBA" id="ARBA00022723"/>
    </source>
</evidence>
<comment type="catalytic activity">
    <reaction evidence="8">
        <text>an N(6)-methyladenosine in mRNA + 2-oxoglutarate + O2 = an adenosine in mRNA + formaldehyde + succinate + CO2</text>
        <dbReference type="Rhea" id="RHEA:49520"/>
        <dbReference type="Rhea" id="RHEA-COMP:12414"/>
        <dbReference type="Rhea" id="RHEA-COMP:12417"/>
        <dbReference type="ChEBI" id="CHEBI:15379"/>
        <dbReference type="ChEBI" id="CHEBI:16526"/>
        <dbReference type="ChEBI" id="CHEBI:16810"/>
        <dbReference type="ChEBI" id="CHEBI:16842"/>
        <dbReference type="ChEBI" id="CHEBI:30031"/>
        <dbReference type="ChEBI" id="CHEBI:74411"/>
        <dbReference type="ChEBI" id="CHEBI:74449"/>
        <dbReference type="EC" id="1.14.11.53"/>
    </reaction>
    <physiologicalReaction direction="left-to-right" evidence="8">
        <dbReference type="Rhea" id="RHEA:49521"/>
    </physiologicalReaction>
</comment>